<keyword evidence="3" id="KW-1185">Reference proteome</keyword>
<evidence type="ECO:0000313" key="2">
    <source>
        <dbReference type="EMBL" id="CCH76614.1"/>
    </source>
</evidence>
<reference evidence="2 3" key="1">
    <citation type="journal article" date="2013" name="ISME J.">
        <title>A metabolic model for members of the genus Tetrasphaera involved in enhanced biological phosphorus removal.</title>
        <authorList>
            <person name="Kristiansen R."/>
            <person name="Nguyen H.T.T."/>
            <person name="Saunders A.M."/>
            <person name="Nielsen J.L."/>
            <person name="Wimmer R."/>
            <person name="Le V.Q."/>
            <person name="McIlroy S.J."/>
            <person name="Petrovski S."/>
            <person name="Seviour R.J."/>
            <person name="Calteau A."/>
            <person name="Nielsen K.L."/>
            <person name="Nielsen P.H."/>
        </authorList>
    </citation>
    <scope>NUCLEOTIDE SEQUENCE [LARGE SCALE GENOMIC DNA]</scope>
    <source>
        <strain evidence="2 3">T1-X7</strain>
    </source>
</reference>
<name>A0A077LXA4_9MICO</name>
<gene>
    <name evidence="2" type="ORF">BN12_1360002</name>
</gene>
<feature type="region of interest" description="Disordered" evidence="1">
    <location>
        <begin position="24"/>
        <end position="51"/>
    </location>
</feature>
<comment type="caution">
    <text evidence="2">The sequence shown here is derived from an EMBL/GenBank/DDBJ whole genome shotgun (WGS) entry which is preliminary data.</text>
</comment>
<dbReference type="EMBL" id="CAJB01000042">
    <property type="protein sequence ID" value="CCH76614.1"/>
    <property type="molecule type" value="Genomic_DNA"/>
</dbReference>
<sequence>MAAQLGPGDLTVAGHEDEEIIVLGPPHDEGLDDVGGPHAAGGGRLRETAHPAVPRETVRYAARRQSLRRPPFALGRLAIAAHPLSVGPCLCGVALGRGLWSPRPRGAGLGRGTW</sequence>
<dbReference type="AlphaFoldDB" id="A0A077LXA4"/>
<accession>A0A077LXA4</accession>
<proteinExistence type="predicted"/>
<evidence type="ECO:0000313" key="3">
    <source>
        <dbReference type="Proteomes" id="UP000035721"/>
    </source>
</evidence>
<dbReference type="Proteomes" id="UP000035721">
    <property type="component" value="Unassembled WGS sequence"/>
</dbReference>
<organism evidence="2 3">
    <name type="scientific">Nostocoides japonicum T1-X7</name>
    <dbReference type="NCBI Taxonomy" id="1194083"/>
    <lineage>
        <taxon>Bacteria</taxon>
        <taxon>Bacillati</taxon>
        <taxon>Actinomycetota</taxon>
        <taxon>Actinomycetes</taxon>
        <taxon>Micrococcales</taxon>
        <taxon>Intrasporangiaceae</taxon>
        <taxon>Nostocoides</taxon>
    </lineage>
</organism>
<protein>
    <submittedName>
        <fullName evidence="2">Uncharacterized protein</fullName>
    </submittedName>
</protein>
<evidence type="ECO:0000256" key="1">
    <source>
        <dbReference type="SAM" id="MobiDB-lite"/>
    </source>
</evidence>